<gene>
    <name evidence="12" type="ORF">BUALT_BualtUnG0060600</name>
</gene>
<keyword evidence="13" id="KW-1185">Reference proteome</keyword>
<dbReference type="Proteomes" id="UP000826271">
    <property type="component" value="Unassembled WGS sequence"/>
</dbReference>
<keyword evidence="5" id="KW-0010">Activator</keyword>
<keyword evidence="7" id="KW-0539">Nucleus</keyword>
<dbReference type="EMBL" id="WHWC01000430">
    <property type="protein sequence ID" value="KAG8362593.1"/>
    <property type="molecule type" value="Genomic_DNA"/>
</dbReference>
<dbReference type="Pfam" id="PF20451">
    <property type="entry name" value="Calmod_bind_M"/>
    <property type="match status" value="1"/>
</dbReference>
<comment type="caution">
    <text evidence="12">The sequence shown here is derived from an EMBL/GenBank/DDBJ whole genome shotgun (WGS) entry which is preliminary data.</text>
</comment>
<dbReference type="GO" id="GO:0043565">
    <property type="term" value="F:sequence-specific DNA binding"/>
    <property type="evidence" value="ECO:0007669"/>
    <property type="project" value="TreeGrafter"/>
</dbReference>
<dbReference type="GO" id="GO:0080142">
    <property type="term" value="P:regulation of salicylic acid biosynthetic process"/>
    <property type="evidence" value="ECO:0007669"/>
    <property type="project" value="TreeGrafter"/>
</dbReference>
<comment type="similarity">
    <text evidence="2">Belongs to the plant ACBP60 protein family.</text>
</comment>
<evidence type="ECO:0000256" key="3">
    <source>
        <dbReference type="ARBA" id="ARBA00023015"/>
    </source>
</evidence>
<dbReference type="InterPro" id="IPR046829">
    <property type="entry name" value="Calmod_bind_C"/>
</dbReference>
<evidence type="ECO:0000259" key="10">
    <source>
        <dbReference type="Pfam" id="PF20451"/>
    </source>
</evidence>
<proteinExistence type="inferred from homology"/>
<keyword evidence="4" id="KW-0238">DNA-binding</keyword>
<evidence type="ECO:0000313" key="12">
    <source>
        <dbReference type="EMBL" id="KAG8362593.1"/>
    </source>
</evidence>
<feature type="domain" description="Calmodulin binding protein central" evidence="10">
    <location>
        <begin position="263"/>
        <end position="326"/>
    </location>
</feature>
<dbReference type="Pfam" id="PF20452">
    <property type="entry name" value="Calmod_bind_C"/>
    <property type="match status" value="1"/>
</dbReference>
<evidence type="ECO:0000313" key="13">
    <source>
        <dbReference type="Proteomes" id="UP000826271"/>
    </source>
</evidence>
<dbReference type="GO" id="GO:0005634">
    <property type="term" value="C:nucleus"/>
    <property type="evidence" value="ECO:0007669"/>
    <property type="project" value="UniProtKB-SubCell"/>
</dbReference>
<dbReference type="InterPro" id="IPR046830">
    <property type="entry name" value="Calmod_bind_M"/>
</dbReference>
<organism evidence="12 13">
    <name type="scientific">Buddleja alternifolia</name>
    <dbReference type="NCBI Taxonomy" id="168488"/>
    <lineage>
        <taxon>Eukaryota</taxon>
        <taxon>Viridiplantae</taxon>
        <taxon>Streptophyta</taxon>
        <taxon>Embryophyta</taxon>
        <taxon>Tracheophyta</taxon>
        <taxon>Spermatophyta</taxon>
        <taxon>Magnoliopsida</taxon>
        <taxon>eudicotyledons</taxon>
        <taxon>Gunneridae</taxon>
        <taxon>Pentapetalae</taxon>
        <taxon>asterids</taxon>
        <taxon>lamiids</taxon>
        <taxon>Lamiales</taxon>
        <taxon>Scrophulariaceae</taxon>
        <taxon>Buddlejeae</taxon>
        <taxon>Buddleja</taxon>
    </lineage>
</organism>
<accession>A0AAV6VZT6</accession>
<reference evidence="12" key="1">
    <citation type="submission" date="2019-10" db="EMBL/GenBank/DDBJ databases">
        <authorList>
            <person name="Zhang R."/>
            <person name="Pan Y."/>
            <person name="Wang J."/>
            <person name="Ma R."/>
            <person name="Yu S."/>
        </authorList>
    </citation>
    <scope>NUCLEOTIDE SEQUENCE</scope>
    <source>
        <strain evidence="12">LA-IB0</strain>
        <tissue evidence="12">Leaf</tissue>
    </source>
</reference>
<sequence length="538" mass="61835">MKEFHGIIPEIWHSSPGSSRVSACGHPPTQTDVIVLARTTQDSTTMSVLKMTKRRLLEVEEELDSTKRRLAVEEELDSTERRLLTRIIRTIKDGHQTSSVRRSMKLVLHNGICRTILTGEEIKGEGDASVKVALVDDSTGNIVNVERESSLNVEIILVKGEFEASERDDWTFEEFQANIVLKMEGKKPLLAGKVRVKLQRGVGVLDNIKLRHHTSKLRPSKFRLGARVFDTFDRARVKEALIELFTVKDFRLKYYRKYKTPSLSNNVCRLIYIRKGGPIDKHLESNKIRTVEDFLIRLLIDPEGLKSIVNLGAKKWDVTVNNARACPDHKRMYCYINYQHKTAVVFNVLGHVLGLYSENQYFTTTMLSDNHKSTRYTSYKPTYADTQELLKSAYKHWENTVLCFDDEDSLQLHLTVSLHQHFMDSQQQHFTVSQDFSGPYYPLVGHDNCYGESSNRHSNSSSQNLMSAMNSARDEDFSSYYDAPMQLSPTPPFDRETYLLDLHDYFFHQNDNVYTSNADEQMNASPFAFVESRGDNIY</sequence>
<evidence type="ECO:0000259" key="11">
    <source>
        <dbReference type="Pfam" id="PF20452"/>
    </source>
</evidence>
<keyword evidence="3" id="KW-0805">Transcription regulation</keyword>
<protein>
    <submittedName>
        <fullName evidence="12">Uncharacterized protein</fullName>
    </submittedName>
</protein>
<dbReference type="InterPro" id="IPR012416">
    <property type="entry name" value="CBP60"/>
</dbReference>
<evidence type="ECO:0000256" key="4">
    <source>
        <dbReference type="ARBA" id="ARBA00023125"/>
    </source>
</evidence>
<dbReference type="AlphaFoldDB" id="A0AAV6VZT6"/>
<feature type="coiled-coil region" evidence="8">
    <location>
        <begin position="49"/>
        <end position="76"/>
    </location>
</feature>
<keyword evidence="8" id="KW-0175">Coiled coil</keyword>
<dbReference type="InterPro" id="IPR046831">
    <property type="entry name" value="Calmodulin_bind_N"/>
</dbReference>
<evidence type="ECO:0000259" key="9">
    <source>
        <dbReference type="Pfam" id="PF07887"/>
    </source>
</evidence>
<dbReference type="PANTHER" id="PTHR31713:SF41">
    <property type="entry name" value="CALMODULIN-BINDING PROTEIN 60 A-LIKE"/>
    <property type="match status" value="1"/>
</dbReference>
<comment type="subcellular location">
    <subcellularLocation>
        <location evidence="1">Nucleus</location>
    </subcellularLocation>
</comment>
<dbReference type="Pfam" id="PF07887">
    <property type="entry name" value="Calmodulin_bind"/>
    <property type="match status" value="1"/>
</dbReference>
<feature type="domain" description="Calmodulin binding protein C-terminal" evidence="11">
    <location>
        <begin position="333"/>
        <end position="399"/>
    </location>
</feature>
<evidence type="ECO:0000256" key="5">
    <source>
        <dbReference type="ARBA" id="ARBA00023159"/>
    </source>
</evidence>
<evidence type="ECO:0000256" key="8">
    <source>
        <dbReference type="SAM" id="Coils"/>
    </source>
</evidence>
<feature type="domain" description="Calmodulin binding protein-like N-terminal" evidence="9">
    <location>
        <begin position="104"/>
        <end position="249"/>
    </location>
</feature>
<evidence type="ECO:0000256" key="7">
    <source>
        <dbReference type="ARBA" id="ARBA00023242"/>
    </source>
</evidence>
<evidence type="ECO:0000256" key="2">
    <source>
        <dbReference type="ARBA" id="ARBA00007214"/>
    </source>
</evidence>
<keyword evidence="6" id="KW-0804">Transcription</keyword>
<dbReference type="GO" id="GO:0003700">
    <property type="term" value="F:DNA-binding transcription factor activity"/>
    <property type="evidence" value="ECO:0007669"/>
    <property type="project" value="TreeGrafter"/>
</dbReference>
<evidence type="ECO:0000256" key="6">
    <source>
        <dbReference type="ARBA" id="ARBA00023163"/>
    </source>
</evidence>
<name>A0AAV6VZT6_9LAMI</name>
<dbReference type="GO" id="GO:0005516">
    <property type="term" value="F:calmodulin binding"/>
    <property type="evidence" value="ECO:0007669"/>
    <property type="project" value="InterPro"/>
</dbReference>
<evidence type="ECO:0000256" key="1">
    <source>
        <dbReference type="ARBA" id="ARBA00004123"/>
    </source>
</evidence>
<dbReference type="PANTHER" id="PTHR31713">
    <property type="entry name" value="OS02G0177800 PROTEIN"/>
    <property type="match status" value="1"/>
</dbReference>